<evidence type="ECO:0000256" key="7">
    <source>
        <dbReference type="ARBA" id="ARBA00022777"/>
    </source>
</evidence>
<gene>
    <name evidence="9" type="ORF">H8707_08045</name>
</gene>
<dbReference type="PROSITE" id="PS51096">
    <property type="entry name" value="PTS_EIIA_TYPE_4"/>
    <property type="match status" value="1"/>
</dbReference>
<evidence type="ECO:0000256" key="2">
    <source>
        <dbReference type="ARBA" id="ARBA00022448"/>
    </source>
</evidence>
<evidence type="ECO:0000256" key="1">
    <source>
        <dbReference type="ARBA" id="ARBA00004496"/>
    </source>
</evidence>
<feature type="domain" description="PTS EIIA type-4" evidence="8">
    <location>
        <begin position="4"/>
        <end position="123"/>
    </location>
</feature>
<comment type="subcellular location">
    <subcellularLocation>
        <location evidence="1">Cytoplasm</location>
    </subcellularLocation>
</comment>
<evidence type="ECO:0000313" key="9">
    <source>
        <dbReference type="EMBL" id="MBC8588189.1"/>
    </source>
</evidence>
<evidence type="ECO:0000256" key="3">
    <source>
        <dbReference type="ARBA" id="ARBA00022490"/>
    </source>
</evidence>
<dbReference type="InterPro" id="IPR004701">
    <property type="entry name" value="PTS_EIIA_man-typ"/>
</dbReference>
<dbReference type="EMBL" id="JACRTG010000018">
    <property type="protein sequence ID" value="MBC8588189.1"/>
    <property type="molecule type" value="Genomic_DNA"/>
</dbReference>
<dbReference type="AlphaFoldDB" id="A0A926EXN3"/>
<evidence type="ECO:0000256" key="5">
    <source>
        <dbReference type="ARBA" id="ARBA00022679"/>
    </source>
</evidence>
<keyword evidence="3" id="KW-0963">Cytoplasm</keyword>
<dbReference type="CDD" id="cd00006">
    <property type="entry name" value="PTS_IIA_man"/>
    <property type="match status" value="1"/>
</dbReference>
<dbReference type="InterPro" id="IPR036662">
    <property type="entry name" value="PTS_EIIA_man-typ_sf"/>
</dbReference>
<protein>
    <submittedName>
        <fullName evidence="9">PTS sugar transporter subunit IIA</fullName>
    </submittedName>
</protein>
<keyword evidence="4 9" id="KW-0762">Sugar transport</keyword>
<dbReference type="GO" id="GO:0016301">
    <property type="term" value="F:kinase activity"/>
    <property type="evidence" value="ECO:0007669"/>
    <property type="project" value="UniProtKB-KW"/>
</dbReference>
<dbReference type="Proteomes" id="UP000601171">
    <property type="component" value="Unassembled WGS sequence"/>
</dbReference>
<dbReference type="SUPFAM" id="SSF53062">
    <property type="entry name" value="PTS system fructose IIA component-like"/>
    <property type="match status" value="1"/>
</dbReference>
<reference evidence="9" key="1">
    <citation type="submission" date="2020-08" db="EMBL/GenBank/DDBJ databases">
        <title>Genome public.</title>
        <authorList>
            <person name="Liu C."/>
            <person name="Sun Q."/>
        </authorList>
    </citation>
    <scope>NUCLEOTIDE SEQUENCE</scope>
    <source>
        <strain evidence="9">BX21</strain>
    </source>
</reference>
<dbReference type="PANTHER" id="PTHR33799">
    <property type="entry name" value="PTS PERMEASE-RELATED-RELATED"/>
    <property type="match status" value="1"/>
</dbReference>
<organism evidence="9 10">
    <name type="scientific">Paratissierella segnis</name>
    <dbReference type="NCBI Taxonomy" id="2763679"/>
    <lineage>
        <taxon>Bacteria</taxon>
        <taxon>Bacillati</taxon>
        <taxon>Bacillota</taxon>
        <taxon>Tissierellia</taxon>
        <taxon>Tissierellales</taxon>
        <taxon>Tissierellaceae</taxon>
        <taxon>Paratissierella</taxon>
    </lineage>
</organism>
<dbReference type="RefSeq" id="WP_262429640.1">
    <property type="nucleotide sequence ID" value="NZ_JACRTG010000018.1"/>
</dbReference>
<evidence type="ECO:0000313" key="10">
    <source>
        <dbReference type="Proteomes" id="UP000601171"/>
    </source>
</evidence>
<evidence type="ECO:0000256" key="6">
    <source>
        <dbReference type="ARBA" id="ARBA00022683"/>
    </source>
</evidence>
<dbReference type="InterPro" id="IPR033887">
    <property type="entry name" value="PTS_IIA_man"/>
</dbReference>
<evidence type="ECO:0000256" key="4">
    <source>
        <dbReference type="ARBA" id="ARBA00022597"/>
    </source>
</evidence>
<sequence length="136" mass="14915">MSEGCNILILTHGNLGEALVETSKMFVSDSNEIYALGLYPSMMAEEFKQKVEMKLEELGSNTIILTDIFGGTPANVAASFLAREDYPIITGVNLGMVIEGLLNNQNTKHELSKIIEDAAHNSIVDLSSKLRNRNNK</sequence>
<accession>A0A926EXN3</accession>
<keyword evidence="7" id="KW-0418">Kinase</keyword>
<dbReference type="Pfam" id="PF03610">
    <property type="entry name" value="EIIA-man"/>
    <property type="match status" value="1"/>
</dbReference>
<comment type="caution">
    <text evidence="9">The sequence shown here is derived from an EMBL/GenBank/DDBJ whole genome shotgun (WGS) entry which is preliminary data.</text>
</comment>
<proteinExistence type="predicted"/>
<dbReference type="GO" id="GO:0016020">
    <property type="term" value="C:membrane"/>
    <property type="evidence" value="ECO:0007669"/>
    <property type="project" value="InterPro"/>
</dbReference>
<dbReference type="PANTHER" id="PTHR33799:SF1">
    <property type="entry name" value="PTS SYSTEM MANNOSE-SPECIFIC EIIAB COMPONENT-RELATED"/>
    <property type="match status" value="1"/>
</dbReference>
<dbReference type="Gene3D" id="3.40.50.510">
    <property type="entry name" value="Phosphotransferase system, mannose-type IIA component"/>
    <property type="match status" value="1"/>
</dbReference>
<keyword evidence="10" id="KW-1185">Reference proteome</keyword>
<name>A0A926EXN3_9FIRM</name>
<dbReference type="GO" id="GO:0005737">
    <property type="term" value="C:cytoplasm"/>
    <property type="evidence" value="ECO:0007669"/>
    <property type="project" value="UniProtKB-SubCell"/>
</dbReference>
<keyword evidence="2" id="KW-0813">Transport</keyword>
<keyword evidence="5" id="KW-0808">Transferase</keyword>
<evidence type="ECO:0000259" key="8">
    <source>
        <dbReference type="PROSITE" id="PS51096"/>
    </source>
</evidence>
<keyword evidence="6" id="KW-0598">Phosphotransferase system</keyword>
<dbReference type="GO" id="GO:0009401">
    <property type="term" value="P:phosphoenolpyruvate-dependent sugar phosphotransferase system"/>
    <property type="evidence" value="ECO:0007669"/>
    <property type="project" value="UniProtKB-KW"/>
</dbReference>
<dbReference type="InterPro" id="IPR051471">
    <property type="entry name" value="Bacterial_PTS_sugar_comp"/>
</dbReference>